<dbReference type="SMART" id="SM00228">
    <property type="entry name" value="PDZ"/>
    <property type="match status" value="1"/>
</dbReference>
<dbReference type="SUPFAM" id="SSF50494">
    <property type="entry name" value="Trypsin-like serine proteases"/>
    <property type="match status" value="1"/>
</dbReference>
<feature type="region of interest" description="Disordered" evidence="3">
    <location>
        <begin position="36"/>
        <end position="69"/>
    </location>
</feature>
<dbReference type="InterPro" id="IPR051201">
    <property type="entry name" value="Chloro_Bact_Ser_Proteases"/>
</dbReference>
<evidence type="ECO:0000256" key="3">
    <source>
        <dbReference type="SAM" id="MobiDB-lite"/>
    </source>
</evidence>
<dbReference type="PROSITE" id="PS51257">
    <property type="entry name" value="PROKAR_LIPOPROTEIN"/>
    <property type="match status" value="1"/>
</dbReference>
<evidence type="ECO:0000259" key="5">
    <source>
        <dbReference type="PROSITE" id="PS50106"/>
    </source>
</evidence>
<dbReference type="RefSeq" id="WP_358357559.1">
    <property type="nucleotide sequence ID" value="NZ_JBEZFP010000069.1"/>
</dbReference>
<dbReference type="Pfam" id="PF13180">
    <property type="entry name" value="PDZ_2"/>
    <property type="match status" value="1"/>
</dbReference>
<accession>A0ABV3DLU0</accession>
<dbReference type="Proteomes" id="UP001551482">
    <property type="component" value="Unassembled WGS sequence"/>
</dbReference>
<feature type="compositionally biased region" description="Polar residues" evidence="3">
    <location>
        <begin position="47"/>
        <end position="59"/>
    </location>
</feature>
<keyword evidence="4" id="KW-0732">Signal</keyword>
<gene>
    <name evidence="6" type="ORF">AB0C36_24790</name>
</gene>
<organism evidence="6 7">
    <name type="scientific">Streptodolium elevatio</name>
    <dbReference type="NCBI Taxonomy" id="3157996"/>
    <lineage>
        <taxon>Bacteria</taxon>
        <taxon>Bacillati</taxon>
        <taxon>Actinomycetota</taxon>
        <taxon>Actinomycetes</taxon>
        <taxon>Kitasatosporales</taxon>
        <taxon>Streptomycetaceae</taxon>
        <taxon>Streptodolium</taxon>
    </lineage>
</organism>
<comment type="caution">
    <text evidence="6">The sequence shown here is derived from an EMBL/GenBank/DDBJ whole genome shotgun (WGS) entry which is preliminary data.</text>
</comment>
<keyword evidence="1" id="KW-0645">Protease</keyword>
<proteinExistence type="predicted"/>
<evidence type="ECO:0000313" key="6">
    <source>
        <dbReference type="EMBL" id="MEU8136715.1"/>
    </source>
</evidence>
<dbReference type="Gene3D" id="2.30.42.10">
    <property type="match status" value="1"/>
</dbReference>
<dbReference type="SUPFAM" id="SSF50156">
    <property type="entry name" value="PDZ domain-like"/>
    <property type="match status" value="1"/>
</dbReference>
<evidence type="ECO:0000256" key="4">
    <source>
        <dbReference type="SAM" id="SignalP"/>
    </source>
</evidence>
<dbReference type="InterPro" id="IPR009003">
    <property type="entry name" value="Peptidase_S1_PA"/>
</dbReference>
<evidence type="ECO:0000313" key="7">
    <source>
        <dbReference type="Proteomes" id="UP001551482"/>
    </source>
</evidence>
<feature type="signal peptide" evidence="4">
    <location>
        <begin position="1"/>
        <end position="30"/>
    </location>
</feature>
<dbReference type="PROSITE" id="PS50106">
    <property type="entry name" value="PDZ"/>
    <property type="match status" value="1"/>
</dbReference>
<dbReference type="Gene3D" id="2.40.10.120">
    <property type="match status" value="1"/>
</dbReference>
<sequence length="375" mass="36544">MSARTWAGPLGRCRRAAAVLAAATVLAVGAAGCSDDGDDKGNAAGNTPAQASSETTQKAGQPAAEGGADDLQSAYRKVVTDVLSSVVQITTPDGLGSGIVYDDKGNIVTNAHVVGNATAFQVTLATGAQPLTAKLVASYPPNDVAVIRLDNPPGDLKPAQWGDSSRIDVGTIVLAMGNPLGLSGSVSQGIVSALNRTQSEAADSGSPGATIPNLIQTTAAINPGNSGGALVDLEGKVVGIPTLAAATGAGNSLAPGIGFAIPSNTAKNLADQMIKDGKVTDSDRAALGITATTVVGRGGDAAGVGVVTVDPNGAAGRAGIQAGDVITAVNGTDTANQAALAEVLAGLKPGDTAKVSLVRAGGGDATVDVTLGELS</sequence>
<feature type="chain" id="PRO_5046396802" evidence="4">
    <location>
        <begin position="31"/>
        <end position="375"/>
    </location>
</feature>
<dbReference type="PRINTS" id="PR00834">
    <property type="entry name" value="PROTEASES2C"/>
</dbReference>
<protein>
    <submittedName>
        <fullName evidence="6">Trypsin-like peptidase domain-containing protein</fullName>
    </submittedName>
</protein>
<evidence type="ECO:0000256" key="1">
    <source>
        <dbReference type="ARBA" id="ARBA00022670"/>
    </source>
</evidence>
<reference evidence="6 7" key="1">
    <citation type="submission" date="2024-06" db="EMBL/GenBank/DDBJ databases">
        <title>The Natural Products Discovery Center: Release of the First 8490 Sequenced Strains for Exploring Actinobacteria Biosynthetic Diversity.</title>
        <authorList>
            <person name="Kalkreuter E."/>
            <person name="Kautsar S.A."/>
            <person name="Yang D."/>
            <person name="Bader C.D."/>
            <person name="Teijaro C.N."/>
            <person name="Fluegel L."/>
            <person name="Davis C.M."/>
            <person name="Simpson J.R."/>
            <person name="Lauterbach L."/>
            <person name="Steele A.D."/>
            <person name="Gui C."/>
            <person name="Meng S."/>
            <person name="Li G."/>
            <person name="Viehrig K."/>
            <person name="Ye F."/>
            <person name="Su P."/>
            <person name="Kiefer A.F."/>
            <person name="Nichols A."/>
            <person name="Cepeda A.J."/>
            <person name="Yan W."/>
            <person name="Fan B."/>
            <person name="Jiang Y."/>
            <person name="Adhikari A."/>
            <person name="Zheng C.-J."/>
            <person name="Schuster L."/>
            <person name="Cowan T.M."/>
            <person name="Smanski M.J."/>
            <person name="Chevrette M.G."/>
            <person name="De Carvalho L.P.S."/>
            <person name="Shen B."/>
        </authorList>
    </citation>
    <scope>NUCLEOTIDE SEQUENCE [LARGE SCALE GENOMIC DNA]</scope>
    <source>
        <strain evidence="6 7">NPDC048946</strain>
    </source>
</reference>
<keyword evidence="2" id="KW-0378">Hydrolase</keyword>
<name>A0ABV3DLU0_9ACTN</name>
<dbReference type="PANTHER" id="PTHR43343:SF3">
    <property type="entry name" value="PROTEASE DO-LIKE 8, CHLOROPLASTIC"/>
    <property type="match status" value="1"/>
</dbReference>
<evidence type="ECO:0000256" key="2">
    <source>
        <dbReference type="ARBA" id="ARBA00022801"/>
    </source>
</evidence>
<dbReference type="Pfam" id="PF13365">
    <property type="entry name" value="Trypsin_2"/>
    <property type="match status" value="1"/>
</dbReference>
<keyword evidence="7" id="KW-1185">Reference proteome</keyword>
<dbReference type="InterPro" id="IPR001940">
    <property type="entry name" value="Peptidase_S1C"/>
</dbReference>
<dbReference type="InterPro" id="IPR001478">
    <property type="entry name" value="PDZ"/>
</dbReference>
<dbReference type="EMBL" id="JBEZFP010000069">
    <property type="protein sequence ID" value="MEU8136715.1"/>
    <property type="molecule type" value="Genomic_DNA"/>
</dbReference>
<dbReference type="InterPro" id="IPR036034">
    <property type="entry name" value="PDZ_sf"/>
</dbReference>
<feature type="domain" description="PDZ" evidence="5">
    <location>
        <begin position="276"/>
        <end position="348"/>
    </location>
</feature>
<dbReference type="PANTHER" id="PTHR43343">
    <property type="entry name" value="PEPTIDASE S12"/>
    <property type="match status" value="1"/>
</dbReference>